<evidence type="ECO:0000256" key="1">
    <source>
        <dbReference type="SAM" id="MobiDB-lite"/>
    </source>
</evidence>
<evidence type="ECO:0000313" key="2">
    <source>
        <dbReference type="EMBL" id="KAJ6735132.1"/>
    </source>
</evidence>
<evidence type="ECO:0000313" key="3">
    <source>
        <dbReference type="Proteomes" id="UP001151532"/>
    </source>
</evidence>
<dbReference type="OrthoDB" id="1918859at2759"/>
<gene>
    <name evidence="2" type="ORF">OIU79_002245</name>
</gene>
<organism evidence="2 3">
    <name type="scientific">Salix purpurea</name>
    <name type="common">Purple osier willow</name>
    <dbReference type="NCBI Taxonomy" id="77065"/>
    <lineage>
        <taxon>Eukaryota</taxon>
        <taxon>Viridiplantae</taxon>
        <taxon>Streptophyta</taxon>
        <taxon>Embryophyta</taxon>
        <taxon>Tracheophyta</taxon>
        <taxon>Spermatophyta</taxon>
        <taxon>Magnoliopsida</taxon>
        <taxon>eudicotyledons</taxon>
        <taxon>Gunneridae</taxon>
        <taxon>Pentapetalae</taxon>
        <taxon>rosids</taxon>
        <taxon>fabids</taxon>
        <taxon>Malpighiales</taxon>
        <taxon>Salicaceae</taxon>
        <taxon>Saliceae</taxon>
        <taxon>Salix</taxon>
    </lineage>
</organism>
<name>A0A9Q0ZI27_SALPP</name>
<dbReference type="Proteomes" id="UP001151532">
    <property type="component" value="Chromosome 17"/>
</dbReference>
<dbReference type="AlphaFoldDB" id="A0A9Q0ZI27"/>
<protein>
    <submittedName>
        <fullName evidence="2">Uncharacterized protein</fullName>
    </submittedName>
</protein>
<feature type="compositionally biased region" description="Polar residues" evidence="1">
    <location>
        <begin position="14"/>
        <end position="28"/>
    </location>
</feature>
<comment type="caution">
    <text evidence="2">The sequence shown here is derived from an EMBL/GenBank/DDBJ whole genome shotgun (WGS) entry which is preliminary data.</text>
</comment>
<proteinExistence type="predicted"/>
<reference evidence="2" key="1">
    <citation type="submission" date="2022-11" db="EMBL/GenBank/DDBJ databases">
        <authorList>
            <person name="Hyden B.L."/>
            <person name="Feng K."/>
            <person name="Yates T."/>
            <person name="Jawdy S."/>
            <person name="Smart L.B."/>
            <person name="Muchero W."/>
        </authorList>
    </citation>
    <scope>NUCLEOTIDE SEQUENCE</scope>
    <source>
        <tissue evidence="2">Shoot tip</tissue>
    </source>
</reference>
<keyword evidence="3" id="KW-1185">Reference proteome</keyword>
<dbReference type="EMBL" id="JAPFFK010000011">
    <property type="protein sequence ID" value="KAJ6735132.1"/>
    <property type="molecule type" value="Genomic_DNA"/>
</dbReference>
<feature type="region of interest" description="Disordered" evidence="1">
    <location>
        <begin position="1"/>
        <end position="34"/>
    </location>
</feature>
<sequence>MILRPFGRLKRKTTAPSGHSTTAATANAKNPRVGPSTLHRQGLLVVPHWIHTGTQVILLFIAINCPQQDEKQHKTSITQKNKKLFEK</sequence>
<accession>A0A9Q0ZI27</accession>
<reference evidence="2" key="2">
    <citation type="journal article" date="2023" name="Int. J. Mol. Sci.">
        <title>De Novo Assembly and Annotation of 11 Diverse Shrub Willow (Salix) Genomes Reveals Novel Gene Organization in Sex-Linked Regions.</title>
        <authorList>
            <person name="Hyden B."/>
            <person name="Feng K."/>
            <person name="Yates T.B."/>
            <person name="Jawdy S."/>
            <person name="Cereghino C."/>
            <person name="Smart L.B."/>
            <person name="Muchero W."/>
        </authorList>
    </citation>
    <scope>NUCLEOTIDE SEQUENCE</scope>
    <source>
        <tissue evidence="2">Shoot tip</tissue>
    </source>
</reference>